<name>A0A5J6T881_9CAUD</name>
<keyword evidence="2" id="KW-1185">Reference proteome</keyword>
<reference evidence="1 2" key="1">
    <citation type="submission" date="2019-08" db="EMBL/GenBank/DDBJ databases">
        <authorList>
            <person name="Zhang R."/>
        </authorList>
    </citation>
    <scope>NUCLEOTIDE SEQUENCE [LARGE SCALE GENOMIC DNA]</scope>
</reference>
<protein>
    <submittedName>
        <fullName evidence="1">Uncharacterized protein</fullName>
    </submittedName>
</protein>
<evidence type="ECO:0000313" key="2">
    <source>
        <dbReference type="Proteomes" id="UP000326305"/>
    </source>
</evidence>
<dbReference type="GeneID" id="62680802"/>
<evidence type="ECO:0000313" key="1">
    <source>
        <dbReference type="EMBL" id="QFG04455.1"/>
    </source>
</evidence>
<sequence length="54" mass="6032">MGTIWREIDYVRRRENSALANSTVAFQLVANSAMGGKESGKELQNFIKGLTDEQ</sequence>
<dbReference type="KEGG" id="vg:62680802"/>
<accession>A0A5J6T881</accession>
<dbReference type="RefSeq" id="YP_009998220.1">
    <property type="nucleotide sequence ID" value="NC_052984.1"/>
</dbReference>
<dbReference type="EMBL" id="MN317029">
    <property type="protein sequence ID" value="QFG04455.1"/>
    <property type="molecule type" value="Genomic_DNA"/>
</dbReference>
<organism evidence="1 2">
    <name type="scientific">Aeromonas phage vB_AhyS-A18P4</name>
    <dbReference type="NCBI Taxonomy" id="2608321"/>
    <lineage>
        <taxon>Viruses</taxon>
        <taxon>Duplodnaviria</taxon>
        <taxon>Heunggongvirae</taxon>
        <taxon>Uroviricota</taxon>
        <taxon>Caudoviricetes</taxon>
        <taxon>Casjensviridae</taxon>
        <taxon>Sharonstreetvirus</taxon>
        <taxon>Sharonstreetvirus A18P4</taxon>
    </lineage>
</organism>
<dbReference type="Proteomes" id="UP000326305">
    <property type="component" value="Segment"/>
</dbReference>
<proteinExistence type="predicted"/>